<comment type="cofactor">
    <cofactor evidence="1 9">
        <name>Mg(2+)</name>
        <dbReference type="ChEBI" id="CHEBI:18420"/>
    </cofactor>
</comment>
<comment type="similarity">
    <text evidence="2 9">Belongs to the CRISPR-associated endoribonuclease Cas2 protein family.</text>
</comment>
<dbReference type="Gene3D" id="3.30.70.240">
    <property type="match status" value="1"/>
</dbReference>
<proteinExistence type="inferred from homology"/>
<evidence type="ECO:0000313" key="10">
    <source>
        <dbReference type="EMBL" id="WDA60771.1"/>
    </source>
</evidence>
<keyword evidence="7 9" id="KW-0460">Magnesium</keyword>
<evidence type="ECO:0000256" key="9">
    <source>
        <dbReference type="HAMAP-Rule" id="MF_01471"/>
    </source>
</evidence>
<dbReference type="Pfam" id="PF09827">
    <property type="entry name" value="CRISPR_Cas2"/>
    <property type="match status" value="1"/>
</dbReference>
<evidence type="ECO:0000256" key="7">
    <source>
        <dbReference type="ARBA" id="ARBA00022842"/>
    </source>
</evidence>
<evidence type="ECO:0000313" key="11">
    <source>
        <dbReference type="Proteomes" id="UP001217044"/>
    </source>
</evidence>
<protein>
    <recommendedName>
        <fullName evidence="9">CRISPR-associated endoribonuclease Cas2</fullName>
        <ecNumber evidence="9">3.1.-.-</ecNumber>
    </recommendedName>
</protein>
<keyword evidence="5 9" id="KW-0255">Endonuclease</keyword>
<evidence type="ECO:0000256" key="3">
    <source>
        <dbReference type="ARBA" id="ARBA00022722"/>
    </source>
</evidence>
<evidence type="ECO:0000256" key="5">
    <source>
        <dbReference type="ARBA" id="ARBA00022759"/>
    </source>
</evidence>
<dbReference type="GO" id="GO:0004519">
    <property type="term" value="F:endonuclease activity"/>
    <property type="evidence" value="ECO:0007669"/>
    <property type="project" value="UniProtKB-KW"/>
</dbReference>
<accession>A0ABY7V7B5</accession>
<evidence type="ECO:0000256" key="1">
    <source>
        <dbReference type="ARBA" id="ARBA00001946"/>
    </source>
</evidence>
<dbReference type="InterPro" id="IPR019199">
    <property type="entry name" value="Virulence_VapD/CRISPR_Cas2"/>
</dbReference>
<sequence length="92" mass="10267">MTGRREVVVAFDTPSDRRRRRFTRLVSRYGVRVQRSVFLLSGSAAELRGVWAELERVVDPAVDLLLMTAVVPGAWWQAGAVRALDVPLVAAF</sequence>
<evidence type="ECO:0000256" key="8">
    <source>
        <dbReference type="ARBA" id="ARBA00023118"/>
    </source>
</evidence>
<comment type="function">
    <text evidence="9">CRISPR (clustered regularly interspaced short palindromic repeat), is an adaptive immune system that provides protection against mobile genetic elements (viruses, transposable elements and conjugative plasmids). CRISPR clusters contain sequences complementary to antecedent mobile elements and target invading nucleic acids. CRISPR clusters are transcribed and processed into CRISPR RNA (crRNA). Functions as a ssRNA-specific endoribonuclease. Involved in the integration of spacer DNA into the CRISPR cassette.</text>
</comment>
<dbReference type="NCBIfam" id="TIGR01573">
    <property type="entry name" value="cas2"/>
    <property type="match status" value="1"/>
</dbReference>
<dbReference type="EC" id="3.1.-.-" evidence="9"/>
<keyword evidence="3 9" id="KW-0540">Nuclease</keyword>
<dbReference type="CDD" id="cd09725">
    <property type="entry name" value="Cas2_I_II_III"/>
    <property type="match status" value="1"/>
</dbReference>
<keyword evidence="10" id="KW-0614">Plasmid</keyword>
<evidence type="ECO:0000256" key="6">
    <source>
        <dbReference type="ARBA" id="ARBA00022801"/>
    </source>
</evidence>
<evidence type="ECO:0000256" key="2">
    <source>
        <dbReference type="ARBA" id="ARBA00009959"/>
    </source>
</evidence>
<evidence type="ECO:0000256" key="4">
    <source>
        <dbReference type="ARBA" id="ARBA00022723"/>
    </source>
</evidence>
<dbReference type="HAMAP" id="MF_01471">
    <property type="entry name" value="Cas2"/>
    <property type="match status" value="1"/>
</dbReference>
<keyword evidence="4 9" id="KW-0479">Metal-binding</keyword>
<dbReference type="EMBL" id="CP115168">
    <property type="protein sequence ID" value="WDA60771.1"/>
    <property type="molecule type" value="Genomic_DNA"/>
</dbReference>
<name>A0ABY7V7B5_9DEIO</name>
<dbReference type="InterPro" id="IPR021127">
    <property type="entry name" value="CRISPR_associated_Cas2"/>
</dbReference>
<keyword evidence="11" id="KW-1185">Reference proteome</keyword>
<dbReference type="Proteomes" id="UP001217044">
    <property type="component" value="Plasmid pDATS03"/>
</dbReference>
<organism evidence="10 11">
    <name type="scientific">Deinococcus aquaticus</name>
    <dbReference type="NCBI Taxonomy" id="328692"/>
    <lineage>
        <taxon>Bacteria</taxon>
        <taxon>Thermotogati</taxon>
        <taxon>Deinococcota</taxon>
        <taxon>Deinococci</taxon>
        <taxon>Deinococcales</taxon>
        <taxon>Deinococcaceae</taxon>
        <taxon>Deinococcus</taxon>
    </lineage>
</organism>
<gene>
    <name evidence="9 10" type="primary">cas2</name>
    <name evidence="10" type="ORF">M8445_18235</name>
</gene>
<dbReference type="RefSeq" id="WP_055364166.1">
    <property type="nucleotide sequence ID" value="NZ_BAABQT010000024.1"/>
</dbReference>
<keyword evidence="8 9" id="KW-0051">Antiviral defense</keyword>
<reference evidence="10 11" key="1">
    <citation type="submission" date="2022-12" db="EMBL/GenBank/DDBJ databases">
        <title>Genome Sequence of Deinococcus aquaticus Type Strain PB314.</title>
        <authorList>
            <person name="Albert C."/>
            <person name="Hill J."/>
            <person name="Boren L."/>
            <person name="Scholz-Ng S."/>
            <person name="Fatema N."/>
            <person name="Grosso R."/>
            <person name="Soboslay E."/>
            <person name="Tuohy J."/>
        </authorList>
    </citation>
    <scope>NUCLEOTIDE SEQUENCE [LARGE SCALE GENOMIC DNA]</scope>
    <source>
        <strain evidence="10 11">PB-314</strain>
        <plasmid evidence="10 11">pDATS03</plasmid>
    </source>
</reference>
<geneLocation type="plasmid" evidence="10 11">
    <name>pDATS03</name>
</geneLocation>
<dbReference type="SUPFAM" id="SSF143430">
    <property type="entry name" value="TTP0101/SSO1404-like"/>
    <property type="match status" value="1"/>
</dbReference>
<comment type="subunit">
    <text evidence="9">Homodimer, forms a heterotetramer with a Cas1 homodimer.</text>
</comment>
<feature type="binding site" evidence="9">
    <location>
        <position position="12"/>
    </location>
    <ligand>
        <name>Mg(2+)</name>
        <dbReference type="ChEBI" id="CHEBI:18420"/>
        <note>catalytic</note>
    </ligand>
</feature>
<keyword evidence="6 9" id="KW-0378">Hydrolase</keyword>